<feature type="binding site" evidence="11">
    <location>
        <position position="49"/>
    </location>
    <ligand>
        <name>NADP(+)</name>
        <dbReference type="ChEBI" id="CHEBI:58349"/>
    </ligand>
</feature>
<feature type="binding site" evidence="11">
    <location>
        <begin position="253"/>
        <end position="254"/>
    </location>
    <ligand>
        <name>FMN</name>
        <dbReference type="ChEBI" id="CHEBI:58210"/>
    </ligand>
</feature>
<dbReference type="AlphaFoldDB" id="A0A4Q0T2C8"/>
<evidence type="ECO:0000256" key="2">
    <source>
        <dbReference type="ARBA" id="ARBA00008014"/>
    </source>
</evidence>
<keyword evidence="7 11" id="KW-0274">FAD</keyword>
<evidence type="ECO:0000256" key="5">
    <source>
        <dbReference type="ARBA" id="ARBA00022630"/>
    </source>
</evidence>
<comment type="function">
    <text evidence="11">Catalyzes the anti-1,4-elimination of the C-3 phosphate and the C-6 proR hydrogen from 5-enolpyruvylshikimate-3-phosphate (EPSP) to yield chorismate, which is the branch point compound that serves as the starting substrate for the three terminal pathways of aromatic amino acid biosynthesis. This reaction introduces a second double bond into the aromatic ring system.</text>
</comment>
<dbReference type="PANTHER" id="PTHR21085:SF0">
    <property type="entry name" value="CHORISMATE SYNTHASE"/>
    <property type="match status" value="1"/>
</dbReference>
<dbReference type="PIRSF" id="PIRSF001456">
    <property type="entry name" value="Chorismate_synth"/>
    <property type="match status" value="1"/>
</dbReference>
<comment type="caution">
    <text evidence="13">The sequence shown here is derived from an EMBL/GenBank/DDBJ whole genome shotgun (WGS) entry which is preliminary data.</text>
</comment>
<evidence type="ECO:0000256" key="6">
    <source>
        <dbReference type="ARBA" id="ARBA00022643"/>
    </source>
</evidence>
<evidence type="ECO:0000256" key="8">
    <source>
        <dbReference type="ARBA" id="ARBA00022857"/>
    </source>
</evidence>
<dbReference type="SUPFAM" id="SSF103263">
    <property type="entry name" value="Chorismate synthase, AroC"/>
    <property type="match status" value="1"/>
</dbReference>
<comment type="subunit">
    <text evidence="11">Homotetramer.</text>
</comment>
<evidence type="ECO:0000256" key="9">
    <source>
        <dbReference type="ARBA" id="ARBA00023141"/>
    </source>
</evidence>
<dbReference type="GO" id="GO:0010181">
    <property type="term" value="F:FMN binding"/>
    <property type="evidence" value="ECO:0007669"/>
    <property type="project" value="TreeGrafter"/>
</dbReference>
<protein>
    <recommendedName>
        <fullName evidence="3 11">Chorismate synthase</fullName>
        <shortName evidence="11">CS</shortName>
        <ecNumber evidence="3 11">4.2.3.5</ecNumber>
    </recommendedName>
    <alternativeName>
        <fullName evidence="11">5-enolpyruvylshikimate-3-phosphate phospholyase</fullName>
    </alternativeName>
</protein>
<dbReference type="GO" id="GO:0005829">
    <property type="term" value="C:cytosol"/>
    <property type="evidence" value="ECO:0007669"/>
    <property type="project" value="TreeGrafter"/>
</dbReference>
<dbReference type="HAMAP" id="MF_00300">
    <property type="entry name" value="Chorismate_synth"/>
    <property type="match status" value="1"/>
</dbReference>
<gene>
    <name evidence="11" type="primary">aroC</name>
    <name evidence="13" type="ORF">GRAN_3005</name>
</gene>
<dbReference type="Gene3D" id="3.60.150.10">
    <property type="entry name" value="Chorismate synthase AroC"/>
    <property type="match status" value="1"/>
</dbReference>
<feature type="binding site" evidence="11">
    <location>
        <position position="310"/>
    </location>
    <ligand>
        <name>FMN</name>
        <dbReference type="ChEBI" id="CHEBI:58210"/>
    </ligand>
</feature>
<keyword evidence="4 11" id="KW-0028">Amino-acid biosynthesis</keyword>
<keyword evidence="8 11" id="KW-0521">NADP</keyword>
<comment type="catalytic activity">
    <reaction evidence="11 12">
        <text>5-O-(1-carboxyvinyl)-3-phosphoshikimate = chorismate + phosphate</text>
        <dbReference type="Rhea" id="RHEA:21020"/>
        <dbReference type="ChEBI" id="CHEBI:29748"/>
        <dbReference type="ChEBI" id="CHEBI:43474"/>
        <dbReference type="ChEBI" id="CHEBI:57701"/>
        <dbReference type="EC" id="4.2.3.5"/>
    </reaction>
</comment>
<keyword evidence="5 11" id="KW-0285">Flavoprotein</keyword>
<dbReference type="Pfam" id="PF01264">
    <property type="entry name" value="Chorismate_synt"/>
    <property type="match status" value="1"/>
</dbReference>
<evidence type="ECO:0000256" key="4">
    <source>
        <dbReference type="ARBA" id="ARBA00022605"/>
    </source>
</evidence>
<dbReference type="GO" id="GO:0004107">
    <property type="term" value="F:chorismate synthase activity"/>
    <property type="evidence" value="ECO:0007669"/>
    <property type="project" value="UniProtKB-UniRule"/>
</dbReference>
<feature type="binding site" evidence="11">
    <location>
        <position position="351"/>
    </location>
    <ligand>
        <name>FMN</name>
        <dbReference type="ChEBI" id="CHEBI:58210"/>
    </ligand>
</feature>
<dbReference type="CDD" id="cd07304">
    <property type="entry name" value="Chorismate_synthase"/>
    <property type="match status" value="1"/>
</dbReference>
<evidence type="ECO:0000313" key="13">
    <source>
        <dbReference type="EMBL" id="RXH56148.1"/>
    </source>
</evidence>
<evidence type="ECO:0000256" key="3">
    <source>
        <dbReference type="ARBA" id="ARBA00013036"/>
    </source>
</evidence>
<dbReference type="RefSeq" id="WP_128913662.1">
    <property type="nucleotide sequence ID" value="NZ_RDSM01000002.1"/>
</dbReference>
<dbReference type="NCBIfam" id="TIGR00033">
    <property type="entry name" value="aroC"/>
    <property type="match status" value="1"/>
</dbReference>
<dbReference type="PANTHER" id="PTHR21085">
    <property type="entry name" value="CHORISMATE SYNTHASE"/>
    <property type="match status" value="1"/>
</dbReference>
<keyword evidence="9 11" id="KW-0057">Aromatic amino acid biosynthesis</keyword>
<feature type="binding site" evidence="11">
    <location>
        <position position="43"/>
    </location>
    <ligand>
        <name>NADP(+)</name>
        <dbReference type="ChEBI" id="CHEBI:58349"/>
    </ligand>
</feature>
<dbReference type="InterPro" id="IPR035904">
    <property type="entry name" value="Chorismate_synth_AroC_sf"/>
</dbReference>
<name>A0A4Q0T2C8_9BACT</name>
<dbReference type="GO" id="GO:0009073">
    <property type="term" value="P:aromatic amino acid family biosynthetic process"/>
    <property type="evidence" value="ECO:0007669"/>
    <property type="project" value="UniProtKB-KW"/>
</dbReference>
<dbReference type="GO" id="GO:0009423">
    <property type="term" value="P:chorismate biosynthetic process"/>
    <property type="evidence" value="ECO:0007669"/>
    <property type="project" value="UniProtKB-UniRule"/>
</dbReference>
<dbReference type="EMBL" id="RDSM01000002">
    <property type="protein sequence ID" value="RXH56148.1"/>
    <property type="molecule type" value="Genomic_DNA"/>
</dbReference>
<dbReference type="UniPathway" id="UPA00053">
    <property type="reaction ID" value="UER00090"/>
</dbReference>
<evidence type="ECO:0000313" key="14">
    <source>
        <dbReference type="Proteomes" id="UP000289437"/>
    </source>
</evidence>
<reference evidence="13 14" key="1">
    <citation type="submission" date="2018-11" db="EMBL/GenBank/DDBJ databases">
        <authorList>
            <person name="Mardanov A.V."/>
            <person name="Ravin N.V."/>
            <person name="Dedysh S.N."/>
        </authorList>
    </citation>
    <scope>NUCLEOTIDE SEQUENCE [LARGE SCALE GENOMIC DNA]</scope>
    <source>
        <strain evidence="13 14">AF10</strain>
    </source>
</reference>
<comment type="cofactor">
    <cofactor evidence="11 12">
        <name>FMNH2</name>
        <dbReference type="ChEBI" id="CHEBI:57618"/>
    </cofactor>
    <text evidence="11 12">Reduced FMN (FMNH(2)).</text>
</comment>
<evidence type="ECO:0000256" key="11">
    <source>
        <dbReference type="HAMAP-Rule" id="MF_00300"/>
    </source>
</evidence>
<sequence>MSSKFRFSTAGESHGESLVALVSGLPAGVPVAQEFMNRELWRRQQGYGRGGRMRIERDTAHILSGVRHGKTIGSPVAMTLANNDWKNWGEILPVEEGDGTKHKAVASPRPGHADLAGSLKYDFKDARYVLERASARESAARVACGAMAKMLLRELGIEAGSHVVRVGKAELGRDASWAEIVASNAREEILLNCVDAEAEARMKAEVDAALRTGDTIGGVFEVVVHGLPPGVGTHVNWDERMDGLLAQAVMSLQAVKAVELGRGVTAAESMGSTVHDAIAYREQGEGEAEDGGAKFTRFSREKNNAGGLEGGISNGEDIVVRGYLKPISTLRRPLGSVSFATREPVKAAYERSDVCVVPAAGVAGEAMVALVVAGLVIDKFGGDSLREMKRNFEGYCEQIRSF</sequence>
<keyword evidence="10 11" id="KW-0456">Lyase</keyword>
<keyword evidence="14" id="KW-1185">Reference proteome</keyword>
<reference evidence="14" key="2">
    <citation type="submission" date="2019-02" db="EMBL/GenBank/DDBJ databases">
        <title>Granulicella sibirica sp. nov., a psychrotolerant acidobacterium isolated from an organic soil layer in forested tundra, West Siberia.</title>
        <authorList>
            <person name="Oshkin I.Y."/>
            <person name="Kulichevskaya I.S."/>
            <person name="Rijpstra W.I.C."/>
            <person name="Sinninghe Damste J.S."/>
            <person name="Rakitin A.L."/>
            <person name="Ravin N.V."/>
            <person name="Dedysh S.N."/>
        </authorList>
    </citation>
    <scope>NUCLEOTIDE SEQUENCE [LARGE SCALE GENOMIC DNA]</scope>
    <source>
        <strain evidence="14">AF10</strain>
    </source>
</reference>
<evidence type="ECO:0000256" key="1">
    <source>
        <dbReference type="ARBA" id="ARBA00005044"/>
    </source>
</evidence>
<dbReference type="FunFam" id="3.60.150.10:FF:000002">
    <property type="entry name" value="Chorismate synthase"/>
    <property type="match status" value="1"/>
</dbReference>
<dbReference type="InterPro" id="IPR000453">
    <property type="entry name" value="Chorismate_synth"/>
</dbReference>
<dbReference type="EC" id="4.2.3.5" evidence="3 11"/>
<keyword evidence="6 11" id="KW-0288">FMN</keyword>
<dbReference type="InterPro" id="IPR020541">
    <property type="entry name" value="Chorismate_synthase_CS"/>
</dbReference>
<dbReference type="NCBIfam" id="NF003793">
    <property type="entry name" value="PRK05382.1"/>
    <property type="match status" value="1"/>
</dbReference>
<dbReference type="GO" id="GO:0008652">
    <property type="term" value="P:amino acid biosynthetic process"/>
    <property type="evidence" value="ECO:0007669"/>
    <property type="project" value="UniProtKB-KW"/>
</dbReference>
<dbReference type="PROSITE" id="PS00788">
    <property type="entry name" value="CHORISMATE_SYNTHASE_2"/>
    <property type="match status" value="1"/>
</dbReference>
<accession>A0A4Q0T2C8</accession>
<comment type="pathway">
    <text evidence="1 11 12">Metabolic intermediate biosynthesis; chorismate biosynthesis; chorismate from D-erythrose 4-phosphate and phosphoenolpyruvate: step 7/7.</text>
</comment>
<feature type="binding site" evidence="11">
    <location>
        <begin position="132"/>
        <end position="134"/>
    </location>
    <ligand>
        <name>FMN</name>
        <dbReference type="ChEBI" id="CHEBI:58210"/>
    </ligand>
</feature>
<dbReference type="PROSITE" id="PS00787">
    <property type="entry name" value="CHORISMATE_SYNTHASE_1"/>
    <property type="match status" value="1"/>
</dbReference>
<evidence type="ECO:0000256" key="10">
    <source>
        <dbReference type="ARBA" id="ARBA00023239"/>
    </source>
</evidence>
<feature type="binding site" evidence="11">
    <location>
        <begin position="325"/>
        <end position="329"/>
    </location>
    <ligand>
        <name>FMN</name>
        <dbReference type="ChEBI" id="CHEBI:58210"/>
    </ligand>
</feature>
<organism evidence="13 14">
    <name type="scientific">Granulicella sibirica</name>
    <dbReference type="NCBI Taxonomy" id="2479048"/>
    <lineage>
        <taxon>Bacteria</taxon>
        <taxon>Pseudomonadati</taxon>
        <taxon>Acidobacteriota</taxon>
        <taxon>Terriglobia</taxon>
        <taxon>Terriglobales</taxon>
        <taxon>Acidobacteriaceae</taxon>
        <taxon>Granulicella</taxon>
    </lineage>
</organism>
<dbReference type="OrthoDB" id="9771806at2"/>
<dbReference type="Proteomes" id="UP000289437">
    <property type="component" value="Unassembled WGS sequence"/>
</dbReference>
<proteinExistence type="inferred from homology"/>
<evidence type="ECO:0000256" key="7">
    <source>
        <dbReference type="ARBA" id="ARBA00022827"/>
    </source>
</evidence>
<comment type="similarity">
    <text evidence="2 11 12">Belongs to the chorismate synthase family.</text>
</comment>
<evidence type="ECO:0000256" key="12">
    <source>
        <dbReference type="RuleBase" id="RU000605"/>
    </source>
</evidence>